<organism evidence="1 2">
    <name type="scientific">Phytophthora sojae (strain P6497)</name>
    <name type="common">Soybean stem and root rot agent</name>
    <name type="synonym">Phytophthora megasperma f. sp. glycines</name>
    <dbReference type="NCBI Taxonomy" id="1094619"/>
    <lineage>
        <taxon>Eukaryota</taxon>
        <taxon>Sar</taxon>
        <taxon>Stramenopiles</taxon>
        <taxon>Oomycota</taxon>
        <taxon>Peronosporomycetes</taxon>
        <taxon>Peronosporales</taxon>
        <taxon>Peronosporaceae</taxon>
        <taxon>Phytophthora</taxon>
    </lineage>
</organism>
<dbReference type="OMA" id="DTITHEQ"/>
<name>G4YPS2_PHYSP</name>
<evidence type="ECO:0000313" key="2">
    <source>
        <dbReference type="Proteomes" id="UP000002640"/>
    </source>
</evidence>
<gene>
    <name evidence="1" type="ORF">PHYSODRAFT_294158</name>
</gene>
<accession>G4YPS2</accession>
<dbReference type="InParanoid" id="G4YPS2"/>
<keyword evidence="2" id="KW-1185">Reference proteome</keyword>
<reference evidence="1 2" key="1">
    <citation type="journal article" date="2006" name="Science">
        <title>Phytophthora genome sequences uncover evolutionary origins and mechanisms of pathogenesis.</title>
        <authorList>
            <person name="Tyler B.M."/>
            <person name="Tripathy S."/>
            <person name="Zhang X."/>
            <person name="Dehal P."/>
            <person name="Jiang R.H."/>
            <person name="Aerts A."/>
            <person name="Arredondo F.D."/>
            <person name="Baxter L."/>
            <person name="Bensasson D."/>
            <person name="Beynon J.L."/>
            <person name="Chapman J."/>
            <person name="Damasceno C.M."/>
            <person name="Dorrance A.E."/>
            <person name="Dou D."/>
            <person name="Dickerman A.W."/>
            <person name="Dubchak I.L."/>
            <person name="Garbelotto M."/>
            <person name="Gijzen M."/>
            <person name="Gordon S.G."/>
            <person name="Govers F."/>
            <person name="Grunwald N.J."/>
            <person name="Huang W."/>
            <person name="Ivors K.L."/>
            <person name="Jones R.W."/>
            <person name="Kamoun S."/>
            <person name="Krampis K."/>
            <person name="Lamour K.H."/>
            <person name="Lee M.K."/>
            <person name="McDonald W.H."/>
            <person name="Medina M."/>
            <person name="Meijer H.J."/>
            <person name="Nordberg E.K."/>
            <person name="Maclean D.J."/>
            <person name="Ospina-Giraldo M.D."/>
            <person name="Morris P.F."/>
            <person name="Phuntumart V."/>
            <person name="Putnam N.H."/>
            <person name="Rash S."/>
            <person name="Rose J.K."/>
            <person name="Sakihama Y."/>
            <person name="Salamov A.A."/>
            <person name="Savidor A."/>
            <person name="Scheuring C.F."/>
            <person name="Smith B.M."/>
            <person name="Sobral B.W."/>
            <person name="Terry A."/>
            <person name="Torto-Alalibo T.A."/>
            <person name="Win J."/>
            <person name="Xu Z."/>
            <person name="Zhang H."/>
            <person name="Grigoriev I.V."/>
            <person name="Rokhsar D.S."/>
            <person name="Boore J.L."/>
        </authorList>
    </citation>
    <scope>NUCLEOTIDE SEQUENCE [LARGE SCALE GENOMIC DNA]</scope>
    <source>
        <strain evidence="1 2">P6497</strain>
    </source>
</reference>
<evidence type="ECO:0000313" key="1">
    <source>
        <dbReference type="EMBL" id="EGZ28669.1"/>
    </source>
</evidence>
<evidence type="ECO:0008006" key="3">
    <source>
        <dbReference type="Google" id="ProtNLM"/>
    </source>
</evidence>
<dbReference type="GeneID" id="20641060"/>
<proteinExistence type="predicted"/>
<dbReference type="RefSeq" id="XP_009515944.1">
    <property type="nucleotide sequence ID" value="XM_009517649.1"/>
</dbReference>
<dbReference type="KEGG" id="psoj:PHYSODRAFT_294158"/>
<dbReference type="AlphaFoldDB" id="G4YPS2"/>
<dbReference type="Proteomes" id="UP000002640">
    <property type="component" value="Unassembled WGS sequence"/>
</dbReference>
<sequence length="460" mass="51415">MELSRQYDCSDIDPAFGGMLLSRKRILPAHDGTPSQLRVCDECNDQHFYSNIQMAENGENADSQIADAVLDFEKVVPTSDVTSVDEDQARVGAENDLEVATGPDDECEMIERSVVFVNEVADPNKMHPVTELPAHSESSQRRFLVRNSSQFTVDSDGSIYAKMFPHLFPYGRGHPGEQRPVPVSVDACIKCYSMHSSRRFADDETLLLVAFDRLSTQRMFMQISLTCKRHPDLFRGYDTITHEQLSVALHQNELRQQGRLAVDLEGQSPAEQFLRSVEIGTGNLWGSNMERQRCRREAFSYQTMYGQPALFVALTPNVGNTFAMAQYIDAFIEDALAVDKKTEKCEKYPGLFGPVKAYYGMVETQGGGTLHAHFIIWLQKGPCNSDEFDSLMTNEASRASLIHSIEAYSSSIVSNTLPLPVEAHCCRACGSTFDNLETTPIPSTAFMDPKKVGIRKLRYA</sequence>
<dbReference type="EMBL" id="JH159151">
    <property type="protein sequence ID" value="EGZ28669.1"/>
    <property type="molecule type" value="Genomic_DNA"/>
</dbReference>
<protein>
    <recommendedName>
        <fullName evidence="3">Helitron helicase-like domain-containing protein</fullName>
    </recommendedName>
</protein>
<dbReference type="STRING" id="1094619.G4YPS2"/>